<dbReference type="GO" id="GO:0000785">
    <property type="term" value="C:chromatin"/>
    <property type="evidence" value="ECO:0007669"/>
    <property type="project" value="TreeGrafter"/>
</dbReference>
<reference evidence="5" key="1">
    <citation type="submission" date="2016-06" db="EMBL/GenBank/DDBJ databases">
        <title>De novo assembly and RNA-Seq shows season-dependent expression and editing in black bear kidneys.</title>
        <authorList>
            <person name="Korstanje R."/>
            <person name="Srivastava A."/>
            <person name="Sarsani V.K."/>
            <person name="Sheehan S.M."/>
            <person name="Seger R.L."/>
            <person name="Barter M.E."/>
            <person name="Lindqvist C."/>
            <person name="Brody L.C."/>
            <person name="Mullikin J.C."/>
        </authorList>
    </citation>
    <scope>NUCLEOTIDE SEQUENCE [LARGE SCALE GENOMIC DNA]</scope>
</reference>
<name>A0A452R048_URSAM</name>
<reference evidence="4" key="3">
    <citation type="submission" date="2025-09" db="UniProtKB">
        <authorList>
            <consortium name="Ensembl"/>
        </authorList>
    </citation>
    <scope>IDENTIFICATION</scope>
</reference>
<evidence type="ECO:0000313" key="5">
    <source>
        <dbReference type="Proteomes" id="UP000291022"/>
    </source>
</evidence>
<dbReference type="Ensembl" id="ENSUAMT00000012888.1">
    <property type="protein sequence ID" value="ENSUAMP00000011466.1"/>
    <property type="gene ID" value="ENSUAMG00000009359.1"/>
</dbReference>
<sequence>IEDRKESSNIEEFTEGSKINVSKNHQDNGIILKILNFPWIQKQICFITYTDEEPKEKLLESRYHQIVSGKCEIKVAQPKDIYRHQQQQPKGGRGDAAGERGGIRGHG</sequence>
<dbReference type="PANTHER" id="PTHR48033:SF2">
    <property type="entry name" value="HETEROGENEOUS NUCLEAR RIBONUCLEOPROTEIN D-LIKE"/>
    <property type="match status" value="1"/>
</dbReference>
<dbReference type="GO" id="GO:0008143">
    <property type="term" value="F:poly(A) binding"/>
    <property type="evidence" value="ECO:0007669"/>
    <property type="project" value="TreeGrafter"/>
</dbReference>
<dbReference type="Proteomes" id="UP000291022">
    <property type="component" value="Unassembled WGS sequence"/>
</dbReference>
<dbReference type="AlphaFoldDB" id="A0A452R048"/>
<reference evidence="4" key="2">
    <citation type="submission" date="2025-08" db="UniProtKB">
        <authorList>
            <consortium name="Ensembl"/>
        </authorList>
    </citation>
    <scope>IDENTIFICATION</scope>
</reference>
<dbReference type="GO" id="GO:0034046">
    <property type="term" value="F:poly(G) binding"/>
    <property type="evidence" value="ECO:0007669"/>
    <property type="project" value="TreeGrafter"/>
</dbReference>
<evidence type="ECO:0000256" key="3">
    <source>
        <dbReference type="SAM" id="MobiDB-lite"/>
    </source>
</evidence>
<evidence type="ECO:0000256" key="1">
    <source>
        <dbReference type="ARBA" id="ARBA00004123"/>
    </source>
</evidence>
<keyword evidence="2" id="KW-0539">Nucleus</keyword>
<accession>A0A452R048</accession>
<dbReference type="GO" id="GO:0005654">
    <property type="term" value="C:nucleoplasm"/>
    <property type="evidence" value="ECO:0007669"/>
    <property type="project" value="TreeGrafter"/>
</dbReference>
<dbReference type="PANTHER" id="PTHR48033">
    <property type="entry name" value="RNA-BINDING (RRM/RBD/RNP MOTIFS) FAMILY PROTEIN"/>
    <property type="match status" value="1"/>
</dbReference>
<feature type="compositionally biased region" description="Basic and acidic residues" evidence="3">
    <location>
        <begin position="92"/>
        <end position="107"/>
    </location>
</feature>
<organism evidence="4 5">
    <name type="scientific">Ursus americanus</name>
    <name type="common">American black bear</name>
    <name type="synonym">Euarctos americanus</name>
    <dbReference type="NCBI Taxonomy" id="9643"/>
    <lineage>
        <taxon>Eukaryota</taxon>
        <taxon>Metazoa</taxon>
        <taxon>Chordata</taxon>
        <taxon>Craniata</taxon>
        <taxon>Vertebrata</taxon>
        <taxon>Euteleostomi</taxon>
        <taxon>Mammalia</taxon>
        <taxon>Eutheria</taxon>
        <taxon>Laurasiatheria</taxon>
        <taxon>Carnivora</taxon>
        <taxon>Caniformia</taxon>
        <taxon>Ursidae</taxon>
        <taxon>Ursus</taxon>
    </lineage>
</organism>
<dbReference type="OMA" id="ICFITYT"/>
<protein>
    <recommendedName>
        <fullName evidence="6">RRM domain-containing protein</fullName>
    </recommendedName>
</protein>
<dbReference type="GO" id="GO:0010468">
    <property type="term" value="P:regulation of gene expression"/>
    <property type="evidence" value="ECO:0007669"/>
    <property type="project" value="TreeGrafter"/>
</dbReference>
<evidence type="ECO:0008006" key="6">
    <source>
        <dbReference type="Google" id="ProtNLM"/>
    </source>
</evidence>
<evidence type="ECO:0000256" key="2">
    <source>
        <dbReference type="ARBA" id="ARBA00023242"/>
    </source>
</evidence>
<feature type="region of interest" description="Disordered" evidence="3">
    <location>
        <begin position="78"/>
        <end position="107"/>
    </location>
</feature>
<keyword evidence="5" id="KW-1185">Reference proteome</keyword>
<dbReference type="STRING" id="9643.ENSUAMP00000011466"/>
<evidence type="ECO:0000313" key="4">
    <source>
        <dbReference type="Ensembl" id="ENSUAMP00000011466.1"/>
    </source>
</evidence>
<proteinExistence type="predicted"/>
<dbReference type="GeneTree" id="ENSGT00940000154426"/>
<comment type="subcellular location">
    <subcellularLocation>
        <location evidence="1">Nucleus</location>
    </subcellularLocation>
</comment>